<keyword evidence="2" id="KW-0597">Phosphoprotein</keyword>
<accession>A0A8B6F2I1</accession>
<dbReference type="EMBL" id="UYJE01006154">
    <property type="protein sequence ID" value="VDI43503.1"/>
    <property type="molecule type" value="Genomic_DNA"/>
</dbReference>
<dbReference type="OrthoDB" id="10045817at2759"/>
<reference evidence="6" key="1">
    <citation type="submission" date="2018-11" db="EMBL/GenBank/DDBJ databases">
        <authorList>
            <person name="Alioto T."/>
            <person name="Alioto T."/>
        </authorList>
    </citation>
    <scope>NUCLEOTIDE SEQUENCE</scope>
</reference>
<sequence>MGGEKQSLEKSNSSLRLNSAFKRLKVDPQMKREDMAAKKEEAFQSVAELWRTDKEDRKTDKGKIMKHKKSSRTEPYPQDITLPMQRLTLSAKCKKHQCSCSKDKPESVNKFNYAKVTKSPRQIIRESKLKIHHSEKDRSQVIRAARLKLHKLDKGIETPRFYQDLSKHTKPLAQASPHKNDAIFGSIASKQTVKDFASFSAASDEGSSNQLTVSHYSGHRQNKSCTSKSSVAESYSSDSDPVSCSQQARLDDMSVNELAGYFDDFVYIPKKMSTMAEMMYT</sequence>
<keyword evidence="7" id="KW-1185">Reference proteome</keyword>
<evidence type="ECO:0000256" key="1">
    <source>
        <dbReference type="ARBA" id="ARBA00015005"/>
    </source>
</evidence>
<evidence type="ECO:0000313" key="6">
    <source>
        <dbReference type="EMBL" id="VDI43503.1"/>
    </source>
</evidence>
<dbReference type="PANTHER" id="PTHR31383:SF2">
    <property type="entry name" value="OXIDATIVE STRESS-RESPONSIVE SERINE-RICH PROTEIN 1"/>
    <property type="match status" value="1"/>
</dbReference>
<dbReference type="PANTHER" id="PTHR31383">
    <property type="entry name" value="OXIDATIVE STRESS-RESPONSE SERINE-RICH PROTEIN 1"/>
    <property type="match status" value="1"/>
</dbReference>
<dbReference type="AlphaFoldDB" id="A0A8B6F2I1"/>
<gene>
    <name evidence="6" type="ORF">MGAL_10B057326</name>
</gene>
<evidence type="ECO:0000256" key="5">
    <source>
        <dbReference type="SAM" id="MobiDB-lite"/>
    </source>
</evidence>
<evidence type="ECO:0000256" key="2">
    <source>
        <dbReference type="ARBA" id="ARBA00022553"/>
    </source>
</evidence>
<feature type="region of interest" description="Disordered" evidence="5">
    <location>
        <begin position="1"/>
        <end position="21"/>
    </location>
</feature>
<comment type="caution">
    <text evidence="6">The sequence shown here is derived from an EMBL/GenBank/DDBJ whole genome shotgun (WGS) entry which is preliminary data.</text>
</comment>
<dbReference type="Proteomes" id="UP000596742">
    <property type="component" value="Unassembled WGS sequence"/>
</dbReference>
<dbReference type="InterPro" id="IPR008494">
    <property type="entry name" value="DUF776"/>
</dbReference>
<feature type="compositionally biased region" description="Low complexity" evidence="5">
    <location>
        <begin position="227"/>
        <end position="244"/>
    </location>
</feature>
<dbReference type="GO" id="GO:0070301">
    <property type="term" value="P:cellular response to hydrogen peroxide"/>
    <property type="evidence" value="ECO:0007669"/>
    <property type="project" value="TreeGrafter"/>
</dbReference>
<protein>
    <recommendedName>
        <fullName evidence="1">Oxidative stress-responsive serine-rich protein 1</fullName>
    </recommendedName>
    <alternativeName>
        <fullName evidence="4">Oxidative stress-responsive protein 1</fullName>
    </alternativeName>
    <alternativeName>
        <fullName evidence="3">Peroxide-inducible transcript 1 protein</fullName>
    </alternativeName>
</protein>
<feature type="region of interest" description="Disordered" evidence="5">
    <location>
        <begin position="206"/>
        <end position="244"/>
    </location>
</feature>
<feature type="region of interest" description="Disordered" evidence="5">
    <location>
        <begin position="51"/>
        <end position="77"/>
    </location>
</feature>
<organism evidence="6 7">
    <name type="scientific">Mytilus galloprovincialis</name>
    <name type="common">Mediterranean mussel</name>
    <dbReference type="NCBI Taxonomy" id="29158"/>
    <lineage>
        <taxon>Eukaryota</taxon>
        <taxon>Metazoa</taxon>
        <taxon>Spiralia</taxon>
        <taxon>Lophotrochozoa</taxon>
        <taxon>Mollusca</taxon>
        <taxon>Bivalvia</taxon>
        <taxon>Autobranchia</taxon>
        <taxon>Pteriomorphia</taxon>
        <taxon>Mytilida</taxon>
        <taxon>Mytiloidea</taxon>
        <taxon>Mytilidae</taxon>
        <taxon>Mytilinae</taxon>
        <taxon>Mytilus</taxon>
    </lineage>
</organism>
<feature type="compositionally biased region" description="Basic and acidic residues" evidence="5">
    <location>
        <begin position="51"/>
        <end position="63"/>
    </location>
</feature>
<proteinExistence type="predicted"/>
<evidence type="ECO:0000256" key="3">
    <source>
        <dbReference type="ARBA" id="ARBA00029721"/>
    </source>
</evidence>
<name>A0A8B6F2I1_MYTGA</name>
<feature type="compositionally biased region" description="Polar residues" evidence="5">
    <location>
        <begin position="206"/>
        <end position="215"/>
    </location>
</feature>
<evidence type="ECO:0000313" key="7">
    <source>
        <dbReference type="Proteomes" id="UP000596742"/>
    </source>
</evidence>
<evidence type="ECO:0000256" key="4">
    <source>
        <dbReference type="ARBA" id="ARBA00031405"/>
    </source>
</evidence>